<dbReference type="PANTHER" id="PTHR22600:SF57">
    <property type="entry name" value="BETA-N-ACETYLHEXOSAMINIDASE"/>
    <property type="match status" value="1"/>
</dbReference>
<dbReference type="Pfam" id="PF00728">
    <property type="entry name" value="Glyco_hydro_20"/>
    <property type="match status" value="1"/>
</dbReference>
<evidence type="ECO:0000313" key="9">
    <source>
        <dbReference type="Proteomes" id="UP000636891"/>
    </source>
</evidence>
<evidence type="ECO:0000259" key="6">
    <source>
        <dbReference type="Pfam" id="PF00728"/>
    </source>
</evidence>
<evidence type="ECO:0000256" key="2">
    <source>
        <dbReference type="ARBA" id="ARBA00006285"/>
    </source>
</evidence>
<dbReference type="PRINTS" id="PR00738">
    <property type="entry name" value="GLHYDRLASE20"/>
</dbReference>
<keyword evidence="9" id="KW-1185">Reference proteome</keyword>
<organism evidence="8 9">
    <name type="scientific">Alistipes hominis</name>
    <dbReference type="NCBI Taxonomy" id="2763015"/>
    <lineage>
        <taxon>Bacteria</taxon>
        <taxon>Pseudomonadati</taxon>
        <taxon>Bacteroidota</taxon>
        <taxon>Bacteroidia</taxon>
        <taxon>Bacteroidales</taxon>
        <taxon>Rikenellaceae</taxon>
        <taxon>Alistipes</taxon>
    </lineage>
</organism>
<evidence type="ECO:0000256" key="1">
    <source>
        <dbReference type="ARBA" id="ARBA00001231"/>
    </source>
</evidence>
<dbReference type="EC" id="3.2.1.52" evidence="3"/>
<comment type="caution">
    <text evidence="8">The sequence shown here is derived from an EMBL/GenBank/DDBJ whole genome shotgun (WGS) entry which is preliminary data.</text>
</comment>
<dbReference type="SUPFAM" id="SSF55545">
    <property type="entry name" value="beta-N-acetylhexosaminidase-like domain"/>
    <property type="match status" value="1"/>
</dbReference>
<evidence type="ECO:0000313" key="8">
    <source>
        <dbReference type="EMBL" id="MBC5616139.1"/>
    </source>
</evidence>
<dbReference type="EMBL" id="JACOOK010000002">
    <property type="protein sequence ID" value="MBC5616139.1"/>
    <property type="molecule type" value="Genomic_DNA"/>
</dbReference>
<gene>
    <name evidence="8" type="ORF">H8S08_03780</name>
</gene>
<name>A0ABR7CKF1_9BACT</name>
<keyword evidence="4" id="KW-0378">Hydrolase</keyword>
<dbReference type="Gene3D" id="3.20.20.80">
    <property type="entry name" value="Glycosidases"/>
    <property type="match status" value="1"/>
</dbReference>
<reference evidence="8 9" key="1">
    <citation type="submission" date="2020-08" db="EMBL/GenBank/DDBJ databases">
        <title>Genome public.</title>
        <authorList>
            <person name="Liu C."/>
            <person name="Sun Q."/>
        </authorList>
    </citation>
    <scope>NUCLEOTIDE SEQUENCE [LARGE SCALE GENOMIC DNA]</scope>
    <source>
        <strain evidence="8 9">New-7</strain>
    </source>
</reference>
<dbReference type="PANTHER" id="PTHR22600">
    <property type="entry name" value="BETA-HEXOSAMINIDASE"/>
    <property type="match status" value="1"/>
</dbReference>
<dbReference type="InterPro" id="IPR017853">
    <property type="entry name" value="GH"/>
</dbReference>
<feature type="domain" description="Glycoside hydrolase family 20 catalytic" evidence="6">
    <location>
        <begin position="161"/>
        <end position="504"/>
    </location>
</feature>
<evidence type="ECO:0000256" key="5">
    <source>
        <dbReference type="ARBA" id="ARBA00023295"/>
    </source>
</evidence>
<evidence type="ECO:0000259" key="7">
    <source>
        <dbReference type="Pfam" id="PF02838"/>
    </source>
</evidence>
<dbReference type="InterPro" id="IPR015882">
    <property type="entry name" value="HEX_bac_N"/>
</dbReference>
<dbReference type="Gene3D" id="3.30.379.10">
    <property type="entry name" value="Chitobiase/beta-hexosaminidase domain 2-like"/>
    <property type="match status" value="1"/>
</dbReference>
<feature type="domain" description="Beta-hexosaminidase bacterial type N-terminal" evidence="7">
    <location>
        <begin position="29"/>
        <end position="157"/>
    </location>
</feature>
<evidence type="ECO:0000256" key="4">
    <source>
        <dbReference type="ARBA" id="ARBA00022801"/>
    </source>
</evidence>
<comment type="catalytic activity">
    <reaction evidence="1">
        <text>Hydrolysis of terminal non-reducing N-acetyl-D-hexosamine residues in N-acetyl-beta-D-hexosaminides.</text>
        <dbReference type="EC" id="3.2.1.52"/>
    </reaction>
</comment>
<proteinExistence type="inferred from homology"/>
<dbReference type="InterPro" id="IPR025705">
    <property type="entry name" value="Beta_hexosaminidase_sua/sub"/>
</dbReference>
<dbReference type="Proteomes" id="UP000636891">
    <property type="component" value="Unassembled WGS sequence"/>
</dbReference>
<dbReference type="Pfam" id="PF02838">
    <property type="entry name" value="Glyco_hydro_20b"/>
    <property type="match status" value="1"/>
</dbReference>
<evidence type="ECO:0000256" key="3">
    <source>
        <dbReference type="ARBA" id="ARBA00012663"/>
    </source>
</evidence>
<protein>
    <recommendedName>
        <fullName evidence="3">beta-N-acetylhexosaminidase</fullName>
        <ecNumber evidence="3">3.2.1.52</ecNumber>
    </recommendedName>
</protein>
<comment type="similarity">
    <text evidence="2">Belongs to the glycosyl hydrolase 20 family.</text>
</comment>
<dbReference type="CDD" id="cd06563">
    <property type="entry name" value="GH20_chitobiase-like"/>
    <property type="match status" value="1"/>
</dbReference>
<keyword evidence="5" id="KW-0326">Glycosidase</keyword>
<dbReference type="InterPro" id="IPR015883">
    <property type="entry name" value="Glyco_hydro_20_cat"/>
</dbReference>
<dbReference type="SUPFAM" id="SSF51445">
    <property type="entry name" value="(Trans)glycosidases"/>
    <property type="match status" value="1"/>
</dbReference>
<dbReference type="RefSeq" id="WP_055202527.1">
    <property type="nucleotide sequence ID" value="NZ_JACOOK010000002.1"/>
</dbReference>
<accession>A0ABR7CKF1</accession>
<sequence>MKKLLFFCGVAAVLCSSCGKRIARVESVDIVPQPVSVVASDGAFDLTKNTKICLLSDDSTLNYSVRLFNGLLDKSFGKPLPVIKSTQPEAGAINVRLGGLQPEEYTLNIRPDGVDITGGSPAGVFYAFQTLRQLLPVAVARGEKAGVIELPVAEIADKPHFAHRGGMLDVCRHFFTADDVKTFIDILAMHKLNRFHWHLTDDQGWRIEIKQYPKLTEVGAFRDRCNLQAEADAPKDSVPYGGFYTQDEIRDIVQYAAKRFITVIPEIEMPGHASAALASYPYLGCKGEGYVVPSTWGVKADVYCAGNDSTFRFIEGVLSEVVELFPSEYIHIGGDECPKINWQQCPACQQRIKTEKLKNENELQSYFMQRAEKFLAGKGRKIVGWDEILEGGISETATVMSWRGSAGGIEAAKKGNHVIMAPNSHCYLDYYQTDKTETEPKSIGGHLPIEKVYSLDPYEGLNADEQQYILGVQGNLWTEFISEFDHAEYMLLPRLAALAEVGWSYDNKDFDSFKKRETSLARLYDAYGYKYAKHMFPADSTATDTTK</sequence>
<dbReference type="InterPro" id="IPR029018">
    <property type="entry name" value="Hex-like_dom2"/>
</dbReference>